<evidence type="ECO:0000313" key="3">
    <source>
        <dbReference type="EMBL" id="CAD5125787.1"/>
    </source>
</evidence>
<dbReference type="InterPro" id="IPR011992">
    <property type="entry name" value="EF-hand-dom_pair"/>
</dbReference>
<organism evidence="3 4">
    <name type="scientific">Dimorphilus gyrociliatus</name>
    <dbReference type="NCBI Taxonomy" id="2664684"/>
    <lineage>
        <taxon>Eukaryota</taxon>
        <taxon>Metazoa</taxon>
        <taxon>Spiralia</taxon>
        <taxon>Lophotrochozoa</taxon>
        <taxon>Annelida</taxon>
        <taxon>Polychaeta</taxon>
        <taxon>Polychaeta incertae sedis</taxon>
        <taxon>Dinophilidae</taxon>
        <taxon>Dimorphilus</taxon>
    </lineage>
</organism>
<gene>
    <name evidence="3" type="ORF">DGYR_LOCUS13107</name>
</gene>
<keyword evidence="4" id="KW-1185">Reference proteome</keyword>
<evidence type="ECO:0000259" key="2">
    <source>
        <dbReference type="PROSITE" id="PS50017"/>
    </source>
</evidence>
<dbReference type="CDD" id="cd01670">
    <property type="entry name" value="Death"/>
    <property type="match status" value="1"/>
</dbReference>
<dbReference type="Pfam" id="PF00531">
    <property type="entry name" value="Death"/>
    <property type="match status" value="1"/>
</dbReference>
<reference evidence="3 4" key="1">
    <citation type="submission" date="2020-08" db="EMBL/GenBank/DDBJ databases">
        <authorList>
            <person name="Hejnol A."/>
        </authorList>
    </citation>
    <scope>NUCLEOTIDE SEQUENCE [LARGE SCALE GENOMIC DNA]</scope>
</reference>
<dbReference type="GO" id="GO:0007165">
    <property type="term" value="P:signal transduction"/>
    <property type="evidence" value="ECO:0007669"/>
    <property type="project" value="InterPro"/>
</dbReference>
<dbReference type="Gene3D" id="1.10.533.10">
    <property type="entry name" value="Death Domain, Fas"/>
    <property type="match status" value="1"/>
</dbReference>
<feature type="region of interest" description="Disordered" evidence="1">
    <location>
        <begin position="213"/>
        <end position="244"/>
    </location>
</feature>
<name>A0A7I8WC83_9ANNE</name>
<feature type="region of interest" description="Disordered" evidence="1">
    <location>
        <begin position="1"/>
        <end position="23"/>
    </location>
</feature>
<dbReference type="AlphaFoldDB" id="A0A7I8WC83"/>
<dbReference type="OrthoDB" id="20872at2759"/>
<proteinExistence type="predicted"/>
<comment type="caution">
    <text evidence="3">The sequence shown here is derived from an EMBL/GenBank/DDBJ whole genome shotgun (WGS) entry which is preliminary data.</text>
</comment>
<dbReference type="InterPro" id="IPR000488">
    <property type="entry name" value="Death_dom"/>
</dbReference>
<dbReference type="Gene3D" id="1.10.238.10">
    <property type="entry name" value="EF-hand"/>
    <property type="match status" value="1"/>
</dbReference>
<accession>A0A7I8WC83</accession>
<dbReference type="SUPFAM" id="SSF47986">
    <property type="entry name" value="DEATH domain"/>
    <property type="match status" value="1"/>
</dbReference>
<dbReference type="PROSITE" id="PS50017">
    <property type="entry name" value="DEATH_DOMAIN"/>
    <property type="match status" value="1"/>
</dbReference>
<protein>
    <submittedName>
        <fullName evidence="3">DgyrCDS13999</fullName>
    </submittedName>
</protein>
<dbReference type="SUPFAM" id="SSF47473">
    <property type="entry name" value="EF-hand"/>
    <property type="match status" value="1"/>
</dbReference>
<evidence type="ECO:0000313" key="4">
    <source>
        <dbReference type="Proteomes" id="UP000549394"/>
    </source>
</evidence>
<dbReference type="EMBL" id="CAJFCJ010000029">
    <property type="protein sequence ID" value="CAD5125787.1"/>
    <property type="molecule type" value="Genomic_DNA"/>
</dbReference>
<feature type="domain" description="Death" evidence="2">
    <location>
        <begin position="242"/>
        <end position="321"/>
    </location>
</feature>
<evidence type="ECO:0000256" key="1">
    <source>
        <dbReference type="SAM" id="MobiDB-lite"/>
    </source>
</evidence>
<sequence length="321" mass="37076">MGSLATKFREEGSKVSPSTHPRSPEWITVHSRACNLAVVEVERLWMRFQQLGCTENGVLPRQAIERLNLKDDLLATNVLKSLQTAYSENEMITFHAFLLMNLWVVECCDVEKFKFDALLRAIFTLFNNSDPVDKDTLITVLRSVYPHEDEKEVKRSAETFMLFLDPENTGYIEQDAFVSWGKNLPVETLQNIFIYHIIPPEVLDRANLEFERENPHNTNRGGPTPSPRAPSTRPSLSEQPTDSVLQQVADKASRRDWRLLLNSLNYTDDEVSEYQQRYSHDRTEMIYKMLINWRNKDSKTTSDLHNVLRSCGMGDFISVLM</sequence>
<dbReference type="InterPro" id="IPR011029">
    <property type="entry name" value="DEATH-like_dom_sf"/>
</dbReference>
<dbReference type="Proteomes" id="UP000549394">
    <property type="component" value="Unassembled WGS sequence"/>
</dbReference>